<dbReference type="AlphaFoldDB" id="A0A4R2L3K3"/>
<name>A0A4R2L3K3_9GAMM</name>
<dbReference type="EMBL" id="SLWX01000015">
    <property type="protein sequence ID" value="TCO73705.1"/>
    <property type="molecule type" value="Genomic_DNA"/>
</dbReference>
<proteinExistence type="predicted"/>
<protein>
    <submittedName>
        <fullName evidence="1">Uncharacterized protein</fullName>
    </submittedName>
</protein>
<keyword evidence="2" id="KW-1185">Reference proteome</keyword>
<organism evidence="1 2">
    <name type="scientific">Chromatocurvus halotolerans</name>
    <dbReference type="NCBI Taxonomy" id="1132028"/>
    <lineage>
        <taxon>Bacteria</taxon>
        <taxon>Pseudomonadati</taxon>
        <taxon>Pseudomonadota</taxon>
        <taxon>Gammaproteobacteria</taxon>
        <taxon>Cellvibrionales</taxon>
        <taxon>Halieaceae</taxon>
        <taxon>Chromatocurvus</taxon>
    </lineage>
</organism>
<evidence type="ECO:0000313" key="2">
    <source>
        <dbReference type="Proteomes" id="UP000294980"/>
    </source>
</evidence>
<evidence type="ECO:0000313" key="1">
    <source>
        <dbReference type="EMBL" id="TCO73705.1"/>
    </source>
</evidence>
<comment type="caution">
    <text evidence="1">The sequence shown here is derived from an EMBL/GenBank/DDBJ whole genome shotgun (WGS) entry which is preliminary data.</text>
</comment>
<dbReference type="Proteomes" id="UP000294980">
    <property type="component" value="Unassembled WGS sequence"/>
</dbReference>
<reference evidence="1 2" key="1">
    <citation type="submission" date="2019-03" db="EMBL/GenBank/DDBJ databases">
        <title>Genomic Encyclopedia of Type Strains, Phase IV (KMG-IV): sequencing the most valuable type-strain genomes for metagenomic binning, comparative biology and taxonomic classification.</title>
        <authorList>
            <person name="Goeker M."/>
        </authorList>
    </citation>
    <scope>NUCLEOTIDE SEQUENCE [LARGE SCALE GENOMIC DNA]</scope>
    <source>
        <strain evidence="1 2">DSM 23344</strain>
    </source>
</reference>
<accession>A0A4R2L3K3</accession>
<gene>
    <name evidence="1" type="ORF">EV688_11521</name>
</gene>
<sequence>MSAPTYTETLALFVGLPSWTLRAACDLAVGRLPGTPDTGGAHQEAVLLIREVALGCVGEGLSVVNDDERPHLPLRVEPRQFAHWASKYVPDLLHADFLSHTESLVDSNLIAEDEGRKPDSRQEAKYRCRGLAAYFWSLEPKVNIREMADRDELRRFGCPEMDTTHSQRRRWIKNLAPSNKPGRPRKRES</sequence>